<dbReference type="InterPro" id="IPR027395">
    <property type="entry name" value="WH_DNA-bd_dom"/>
</dbReference>
<proteinExistence type="predicted"/>
<organism evidence="2 3">
    <name type="scientific">Streptomyces achromogenes</name>
    <dbReference type="NCBI Taxonomy" id="67255"/>
    <lineage>
        <taxon>Bacteria</taxon>
        <taxon>Bacillati</taxon>
        <taxon>Actinomycetota</taxon>
        <taxon>Actinomycetes</taxon>
        <taxon>Kitasatosporales</taxon>
        <taxon>Streptomycetaceae</taxon>
        <taxon>Streptomyces</taxon>
    </lineage>
</organism>
<reference evidence="2 3" key="1">
    <citation type="submission" date="2022-10" db="EMBL/GenBank/DDBJ databases">
        <title>The complete genomes of actinobacterial strains from the NBC collection.</title>
        <authorList>
            <person name="Joergensen T.S."/>
            <person name="Alvarez Arevalo M."/>
            <person name="Sterndorff E.B."/>
            <person name="Faurdal D."/>
            <person name="Vuksanovic O."/>
            <person name="Mourched A.-S."/>
            <person name="Charusanti P."/>
            <person name="Shaw S."/>
            <person name="Blin K."/>
            <person name="Weber T."/>
        </authorList>
    </citation>
    <scope>NUCLEOTIDE SEQUENCE [LARGE SCALE GENOMIC DNA]</scope>
    <source>
        <strain evidence="2 3">NBC_00156</strain>
    </source>
</reference>
<dbReference type="SUPFAM" id="SSF46785">
    <property type="entry name" value="Winged helix' DNA-binding domain"/>
    <property type="match status" value="1"/>
</dbReference>
<evidence type="ECO:0000313" key="2">
    <source>
        <dbReference type="EMBL" id="WTQ79783.1"/>
    </source>
</evidence>
<keyword evidence="3" id="KW-1185">Reference proteome</keyword>
<dbReference type="Proteomes" id="UP001622557">
    <property type="component" value="Chromosome"/>
</dbReference>
<evidence type="ECO:0000313" key="3">
    <source>
        <dbReference type="Proteomes" id="UP001622557"/>
    </source>
</evidence>
<dbReference type="InterPro" id="IPR036388">
    <property type="entry name" value="WH-like_DNA-bd_sf"/>
</dbReference>
<gene>
    <name evidence="2" type="ORF">OG350_05455</name>
</gene>
<sequence length="100" mass="10815">MSAAAFDEIIHPYNRLQICAMLSPVDSLAFSTVRDAVGLSDSALSKQVKALQEAGYVTLRKEPLNSRVRAWIALTPKGRKALAGHLAQLRLIADAAQTPE</sequence>
<feature type="domain" description="Winged helix DNA-binding" evidence="1">
    <location>
        <begin position="15"/>
        <end position="90"/>
    </location>
</feature>
<dbReference type="GeneID" id="97279847"/>
<dbReference type="CDD" id="cd00090">
    <property type="entry name" value="HTH_ARSR"/>
    <property type="match status" value="1"/>
</dbReference>
<dbReference type="RefSeq" id="WP_030603292.1">
    <property type="nucleotide sequence ID" value="NZ_CP108164.1"/>
</dbReference>
<evidence type="ECO:0000259" key="1">
    <source>
        <dbReference type="Pfam" id="PF13601"/>
    </source>
</evidence>
<name>A0ABZ1KLS7_STRAH</name>
<accession>A0ABZ1KLS7</accession>
<protein>
    <submittedName>
        <fullName evidence="2">Transcriptional regulator</fullName>
    </submittedName>
</protein>
<dbReference type="InterPro" id="IPR036390">
    <property type="entry name" value="WH_DNA-bd_sf"/>
</dbReference>
<dbReference type="EMBL" id="CP108164">
    <property type="protein sequence ID" value="WTQ79783.1"/>
    <property type="molecule type" value="Genomic_DNA"/>
</dbReference>
<dbReference type="PANTHER" id="PTHR37318">
    <property type="entry name" value="BSL7504 PROTEIN"/>
    <property type="match status" value="1"/>
</dbReference>
<dbReference type="Gene3D" id="1.10.10.10">
    <property type="entry name" value="Winged helix-like DNA-binding domain superfamily/Winged helix DNA-binding domain"/>
    <property type="match status" value="1"/>
</dbReference>
<dbReference type="Pfam" id="PF13601">
    <property type="entry name" value="HTH_34"/>
    <property type="match status" value="1"/>
</dbReference>
<dbReference type="InterPro" id="IPR011991">
    <property type="entry name" value="ArsR-like_HTH"/>
</dbReference>
<dbReference type="PANTHER" id="PTHR37318:SF1">
    <property type="entry name" value="BSL7504 PROTEIN"/>
    <property type="match status" value="1"/>
</dbReference>